<accession>A0ABT6SC77</accession>
<keyword evidence="2" id="KW-1185">Reference proteome</keyword>
<sequence length="222" mass="23741">MAMRTDAAAPPSLGAFAEEYTARWSRLTGRWAARPGTSLGTLGPAGTSSDLAARFLAAEHGLSVELFTTFDDVLDQLLGGHVEFALVPSAYQGITRFHWHRSLRLQAFFAQATPEYGVAAASDEAPARGDGPVTVAAMWEVRRVYAEVVPQELRDREVTWVDAASTQHAAEIVAAGGAELAVTNAPGVRVQGLRWLARRPGAEIVWTLFGRAEEAEAPSAVA</sequence>
<evidence type="ECO:0000313" key="2">
    <source>
        <dbReference type="Proteomes" id="UP001223978"/>
    </source>
</evidence>
<dbReference type="EMBL" id="JASCIQ010000018">
    <property type="protein sequence ID" value="MDI3405796.1"/>
    <property type="molecule type" value="Genomic_DNA"/>
</dbReference>
<organism evidence="1 2">
    <name type="scientific">Streptomyces cavernicola</name>
    <dbReference type="NCBI Taxonomy" id="3043613"/>
    <lineage>
        <taxon>Bacteria</taxon>
        <taxon>Bacillati</taxon>
        <taxon>Actinomycetota</taxon>
        <taxon>Actinomycetes</taxon>
        <taxon>Kitasatosporales</taxon>
        <taxon>Streptomycetaceae</taxon>
        <taxon>Streptomyces</taxon>
    </lineage>
</organism>
<evidence type="ECO:0008006" key="3">
    <source>
        <dbReference type="Google" id="ProtNLM"/>
    </source>
</evidence>
<comment type="caution">
    <text evidence="1">The sequence shown here is derived from an EMBL/GenBank/DDBJ whole genome shotgun (WGS) entry which is preliminary data.</text>
</comment>
<reference evidence="1 2" key="1">
    <citation type="submission" date="2023-05" db="EMBL/GenBank/DDBJ databases">
        <title>Draft genome sequence of Streptomyces sp. B-S-A6 isolated from a cave soil in Thailand.</title>
        <authorList>
            <person name="Chamroensaksri N."/>
            <person name="Muangham S."/>
        </authorList>
    </citation>
    <scope>NUCLEOTIDE SEQUENCE [LARGE SCALE GENOMIC DNA]</scope>
    <source>
        <strain evidence="1 2">B-S-A6</strain>
    </source>
</reference>
<evidence type="ECO:0000313" key="1">
    <source>
        <dbReference type="EMBL" id="MDI3405796.1"/>
    </source>
</evidence>
<proteinExistence type="predicted"/>
<dbReference type="RefSeq" id="WP_282543727.1">
    <property type="nucleotide sequence ID" value="NZ_JASCIQ010000018.1"/>
</dbReference>
<protein>
    <recommendedName>
        <fullName evidence="3">Prephenate dehydratase</fullName>
    </recommendedName>
</protein>
<gene>
    <name evidence="1" type="ORF">QIS96_18475</name>
</gene>
<dbReference type="Proteomes" id="UP001223978">
    <property type="component" value="Unassembled WGS sequence"/>
</dbReference>
<name>A0ABT6SC77_9ACTN</name>
<dbReference type="SUPFAM" id="SSF53850">
    <property type="entry name" value="Periplasmic binding protein-like II"/>
    <property type="match status" value="1"/>
</dbReference>